<name>A0A5Q4ZW93_9GAMM</name>
<keyword evidence="1" id="KW-0812">Transmembrane</keyword>
<dbReference type="AlphaFoldDB" id="A0A5Q4ZW93"/>
<keyword evidence="1" id="KW-1133">Transmembrane helix</keyword>
<keyword evidence="1" id="KW-0472">Membrane</keyword>
<gene>
    <name evidence="2" type="ORF">AW0309160_04111</name>
</gene>
<proteinExistence type="predicted"/>
<dbReference type="EMBL" id="LR721751">
    <property type="protein sequence ID" value="VVV06617.1"/>
    <property type="molecule type" value="Genomic_DNA"/>
</dbReference>
<evidence type="ECO:0000256" key="1">
    <source>
        <dbReference type="SAM" id="Phobius"/>
    </source>
</evidence>
<feature type="transmembrane region" description="Helical" evidence="1">
    <location>
        <begin position="13"/>
        <end position="34"/>
    </location>
</feature>
<accession>A0A5Q4ZW93</accession>
<reference evidence="2" key="1">
    <citation type="submission" date="2019-09" db="EMBL/GenBank/DDBJ databases">
        <authorList>
            <person name="Hjerde E."/>
        </authorList>
    </citation>
    <scope>NUCLEOTIDE SEQUENCE</scope>
    <source>
        <strain evidence="2">06/09/160</strain>
    </source>
</reference>
<protein>
    <submittedName>
        <fullName evidence="2">Uncharacterized protein</fullName>
    </submittedName>
</protein>
<sequence length="40" mass="4612">MFIHEGLNPLTELVIWISYAVMIIIAVMAVSIFIEFTKKE</sequence>
<evidence type="ECO:0000313" key="2">
    <source>
        <dbReference type="EMBL" id="VVV06617.1"/>
    </source>
</evidence>
<organism evidence="2">
    <name type="scientific">Aliivibrio wodanis</name>
    <dbReference type="NCBI Taxonomy" id="80852"/>
    <lineage>
        <taxon>Bacteria</taxon>
        <taxon>Pseudomonadati</taxon>
        <taxon>Pseudomonadota</taxon>
        <taxon>Gammaproteobacteria</taxon>
        <taxon>Vibrionales</taxon>
        <taxon>Vibrionaceae</taxon>
        <taxon>Aliivibrio</taxon>
    </lineage>
</organism>